<dbReference type="PANTHER" id="PTHR13891">
    <property type="entry name" value="CYTOCHROME C OXIDASE ASSEMBLY FACTOR 7"/>
    <property type="match status" value="1"/>
</dbReference>
<dbReference type="AlphaFoldDB" id="A0A553RHJ6"/>
<evidence type="ECO:0000256" key="4">
    <source>
        <dbReference type="SAM" id="Coils"/>
    </source>
</evidence>
<evidence type="ECO:0000313" key="5">
    <source>
        <dbReference type="EMBL" id="TRZ01656.1"/>
    </source>
</evidence>
<reference evidence="5 6" key="1">
    <citation type="journal article" date="2019" name="Sci. Data">
        <title>Hybrid genome assembly and annotation of Danionella translucida.</title>
        <authorList>
            <person name="Kadobianskyi M."/>
            <person name="Schulze L."/>
            <person name="Schuelke M."/>
            <person name="Judkewitz B."/>
        </authorList>
    </citation>
    <scope>NUCLEOTIDE SEQUENCE [LARGE SCALE GENOMIC DNA]</scope>
    <source>
        <strain evidence="5 6">Bolton</strain>
    </source>
</reference>
<dbReference type="InterPro" id="IPR040239">
    <property type="entry name" value="HcpB-like"/>
</dbReference>
<evidence type="ECO:0000256" key="1">
    <source>
        <dbReference type="ARBA" id="ARBA00008486"/>
    </source>
</evidence>
<proteinExistence type="inferred from homology"/>
<dbReference type="SUPFAM" id="SSF81901">
    <property type="entry name" value="HCP-like"/>
    <property type="match status" value="2"/>
</dbReference>
<comment type="similarity">
    <text evidence="1 3">Belongs to the hcp beta-lactamase family.</text>
</comment>
<dbReference type="GO" id="GO:0005758">
    <property type="term" value="C:mitochondrial intermembrane space"/>
    <property type="evidence" value="ECO:0007669"/>
    <property type="project" value="UniProtKB-SubCell"/>
</dbReference>
<gene>
    <name evidence="5" type="ORF">DNTS_006143</name>
</gene>
<dbReference type="STRING" id="623744.A0A553RHJ6"/>
<dbReference type="Gene3D" id="1.25.40.10">
    <property type="entry name" value="Tetratricopeptide repeat domain"/>
    <property type="match status" value="1"/>
</dbReference>
<evidence type="ECO:0000256" key="3">
    <source>
        <dbReference type="RuleBase" id="RU366075"/>
    </source>
</evidence>
<dbReference type="PANTHER" id="PTHR13891:SF1">
    <property type="entry name" value="CYTOCHROME C OXIDASE ASSEMBLY FACTOR 7"/>
    <property type="match status" value="1"/>
</dbReference>
<dbReference type="Pfam" id="PF08238">
    <property type="entry name" value="Sel1"/>
    <property type="match status" value="5"/>
</dbReference>
<dbReference type="EMBL" id="SRMA01024060">
    <property type="protein sequence ID" value="TRZ01656.1"/>
    <property type="molecule type" value="Genomic_DNA"/>
</dbReference>
<evidence type="ECO:0000313" key="6">
    <source>
        <dbReference type="Proteomes" id="UP000316079"/>
    </source>
</evidence>
<dbReference type="OrthoDB" id="272077at2759"/>
<sequence>MAGVNFEDEEEVKEYLVNLGVEYSYKCHRENDPEGCHLLADYLEGIKKDISGAAKVLQYNCLEKGYDKSCYKLGAYHITGKGGVGKCWKKAYSCFQKVCEGKSQKSVDACHNAALLAQDGRALENGPDSGLALRYFEKACESHFAPSCFNLGVLYIQGSSGLEKNMSLALKFSLKACQLGHPMGCANASRIFKLGEGVEKNDERAEELKNRAKEIFKQLKEAQIKFGE</sequence>
<dbReference type="InterPro" id="IPR006597">
    <property type="entry name" value="Sel1-like"/>
</dbReference>
<feature type="coiled-coil region" evidence="4">
    <location>
        <begin position="198"/>
        <end position="225"/>
    </location>
</feature>
<comment type="function">
    <text evidence="3">Required for assembly of mitochondrial respiratory chain complexes.</text>
</comment>
<comment type="caution">
    <text evidence="5">The sequence shown here is derived from an EMBL/GenBank/DDBJ whole genome shotgun (WGS) entry which is preliminary data.</text>
</comment>
<accession>A0A553RHJ6</accession>
<comment type="subcellular location">
    <subcellularLocation>
        <location evidence="3">Mitochondrion intermembrane space</location>
    </subcellularLocation>
</comment>
<dbReference type="Proteomes" id="UP000316079">
    <property type="component" value="Unassembled WGS sequence"/>
</dbReference>
<protein>
    <recommendedName>
        <fullName evidence="3">Cytochrome c oxidase assembly factor 7</fullName>
    </recommendedName>
</protein>
<dbReference type="InterPro" id="IPR011990">
    <property type="entry name" value="TPR-like_helical_dom_sf"/>
</dbReference>
<keyword evidence="2" id="KW-0677">Repeat</keyword>
<name>A0A553RHJ6_9TELE</name>
<evidence type="ECO:0000256" key="2">
    <source>
        <dbReference type="ARBA" id="ARBA00022737"/>
    </source>
</evidence>
<keyword evidence="4" id="KW-0175">Coiled coil</keyword>
<organism evidence="5 6">
    <name type="scientific">Danionella cerebrum</name>
    <dbReference type="NCBI Taxonomy" id="2873325"/>
    <lineage>
        <taxon>Eukaryota</taxon>
        <taxon>Metazoa</taxon>
        <taxon>Chordata</taxon>
        <taxon>Craniata</taxon>
        <taxon>Vertebrata</taxon>
        <taxon>Euteleostomi</taxon>
        <taxon>Actinopterygii</taxon>
        <taxon>Neopterygii</taxon>
        <taxon>Teleostei</taxon>
        <taxon>Ostariophysi</taxon>
        <taxon>Cypriniformes</taxon>
        <taxon>Danionidae</taxon>
        <taxon>Danioninae</taxon>
        <taxon>Danionella</taxon>
    </lineage>
</organism>
<dbReference type="SMART" id="SM00671">
    <property type="entry name" value="SEL1"/>
    <property type="match status" value="5"/>
</dbReference>
<keyword evidence="6" id="KW-1185">Reference proteome</keyword>